<keyword evidence="2" id="KW-1133">Transmembrane helix</keyword>
<keyword evidence="2" id="KW-0472">Membrane</keyword>
<gene>
    <name evidence="3" type="ORF">FH972_023895</name>
</gene>
<accession>A0A5N6KWV2</accession>
<proteinExistence type="predicted"/>
<dbReference type="Proteomes" id="UP000327013">
    <property type="component" value="Unassembled WGS sequence"/>
</dbReference>
<reference evidence="3 4" key="1">
    <citation type="submission" date="2019-06" db="EMBL/GenBank/DDBJ databases">
        <title>A chromosomal-level reference genome of Carpinus fangiana (Coryloideae, Betulaceae).</title>
        <authorList>
            <person name="Yang X."/>
            <person name="Wang Z."/>
            <person name="Zhang L."/>
            <person name="Hao G."/>
            <person name="Liu J."/>
            <person name="Yang Y."/>
        </authorList>
    </citation>
    <scope>NUCLEOTIDE SEQUENCE [LARGE SCALE GENOMIC DNA]</scope>
    <source>
        <strain evidence="3">Cfa_2016G</strain>
        <tissue evidence="3">Leaf</tissue>
    </source>
</reference>
<evidence type="ECO:0000256" key="1">
    <source>
        <dbReference type="SAM" id="MobiDB-lite"/>
    </source>
</evidence>
<protein>
    <submittedName>
        <fullName evidence="3">Uncharacterized protein</fullName>
    </submittedName>
</protein>
<keyword evidence="4" id="KW-1185">Reference proteome</keyword>
<dbReference type="AlphaFoldDB" id="A0A5N6KWV2"/>
<organism evidence="3 4">
    <name type="scientific">Carpinus fangiana</name>
    <dbReference type="NCBI Taxonomy" id="176857"/>
    <lineage>
        <taxon>Eukaryota</taxon>
        <taxon>Viridiplantae</taxon>
        <taxon>Streptophyta</taxon>
        <taxon>Embryophyta</taxon>
        <taxon>Tracheophyta</taxon>
        <taxon>Spermatophyta</taxon>
        <taxon>Magnoliopsida</taxon>
        <taxon>eudicotyledons</taxon>
        <taxon>Gunneridae</taxon>
        <taxon>Pentapetalae</taxon>
        <taxon>rosids</taxon>
        <taxon>fabids</taxon>
        <taxon>Fagales</taxon>
        <taxon>Betulaceae</taxon>
        <taxon>Carpinus</taxon>
    </lineage>
</organism>
<name>A0A5N6KWV2_9ROSI</name>
<evidence type="ECO:0000313" key="3">
    <source>
        <dbReference type="EMBL" id="KAB8349882.1"/>
    </source>
</evidence>
<keyword evidence="2" id="KW-0812">Transmembrane</keyword>
<feature type="transmembrane region" description="Helical" evidence="2">
    <location>
        <begin position="129"/>
        <end position="151"/>
    </location>
</feature>
<evidence type="ECO:0000256" key="2">
    <source>
        <dbReference type="SAM" id="Phobius"/>
    </source>
</evidence>
<dbReference type="OrthoDB" id="5352400at2759"/>
<comment type="caution">
    <text evidence="3">The sequence shown here is derived from an EMBL/GenBank/DDBJ whole genome shotgun (WGS) entry which is preliminary data.</text>
</comment>
<feature type="region of interest" description="Disordered" evidence="1">
    <location>
        <begin position="159"/>
        <end position="237"/>
    </location>
</feature>
<sequence>MVGKGNFFISKKWRLPWAIWGLFGAELAFTIPALALFAIAQPDLYRTKLRQFGADHGWNSSPKIDLYNAANHLKLDTPPPWNELYVAPDIVDPDPALQNHGAPWYITRGCGAVSDKLLHGYCQQAQASLGVTVIMFVLFFLNFVLAVWSMVPTQAQKEKRAHQREEESELDMEENNFQYPPPPQSKKAKAWEHEMQQFNAPPTPGTSGGLKSPVTPRTFAFNKLGGNSGRDLPLRPN</sequence>
<dbReference type="EMBL" id="VIBQ01000014">
    <property type="protein sequence ID" value="KAB8349882.1"/>
    <property type="molecule type" value="Genomic_DNA"/>
</dbReference>
<feature type="transmembrane region" description="Helical" evidence="2">
    <location>
        <begin position="17"/>
        <end position="40"/>
    </location>
</feature>
<evidence type="ECO:0000313" key="4">
    <source>
        <dbReference type="Proteomes" id="UP000327013"/>
    </source>
</evidence>